<accession>A0AAV8TF00</accession>
<feature type="coiled-coil region" evidence="2">
    <location>
        <begin position="672"/>
        <end position="699"/>
    </location>
</feature>
<dbReference type="GO" id="GO:0005856">
    <property type="term" value="C:cytoskeleton"/>
    <property type="evidence" value="ECO:0007669"/>
    <property type="project" value="TreeGrafter"/>
</dbReference>
<comment type="caution">
    <text evidence="5">The sequence shown here is derived from an EMBL/GenBank/DDBJ whole genome shotgun (WGS) entry which is preliminary data.</text>
</comment>
<keyword evidence="6" id="KW-1185">Reference proteome</keyword>
<dbReference type="PROSITE" id="PS51774">
    <property type="entry name" value="NAB"/>
    <property type="match status" value="1"/>
</dbReference>
<feature type="coiled-coil region" evidence="2">
    <location>
        <begin position="441"/>
        <end position="521"/>
    </location>
</feature>
<evidence type="ECO:0000313" key="5">
    <source>
        <dbReference type="EMBL" id="KAJ8764844.1"/>
    </source>
</evidence>
<dbReference type="PANTHER" id="PTHR47357">
    <property type="entry name" value="COP1-INTERACTIVE PROTEIN 1"/>
    <property type="match status" value="1"/>
</dbReference>
<evidence type="ECO:0000259" key="4">
    <source>
        <dbReference type="PROSITE" id="PS51774"/>
    </source>
</evidence>
<name>A0AAV8TF00_9ROSI</name>
<dbReference type="InterPro" id="IPR011684">
    <property type="entry name" value="NAB"/>
</dbReference>
<feature type="compositionally biased region" description="Low complexity" evidence="3">
    <location>
        <begin position="92"/>
        <end position="103"/>
    </location>
</feature>
<organism evidence="5 6">
    <name type="scientific">Erythroxylum novogranatense</name>
    <dbReference type="NCBI Taxonomy" id="1862640"/>
    <lineage>
        <taxon>Eukaryota</taxon>
        <taxon>Viridiplantae</taxon>
        <taxon>Streptophyta</taxon>
        <taxon>Embryophyta</taxon>
        <taxon>Tracheophyta</taxon>
        <taxon>Spermatophyta</taxon>
        <taxon>Magnoliopsida</taxon>
        <taxon>eudicotyledons</taxon>
        <taxon>Gunneridae</taxon>
        <taxon>Pentapetalae</taxon>
        <taxon>rosids</taxon>
        <taxon>fabids</taxon>
        <taxon>Malpighiales</taxon>
        <taxon>Erythroxylaceae</taxon>
        <taxon>Erythroxylum</taxon>
    </lineage>
</organism>
<dbReference type="GO" id="GO:0003779">
    <property type="term" value="F:actin binding"/>
    <property type="evidence" value="ECO:0007669"/>
    <property type="project" value="InterPro"/>
</dbReference>
<evidence type="ECO:0000256" key="1">
    <source>
        <dbReference type="ARBA" id="ARBA00023054"/>
    </source>
</evidence>
<evidence type="ECO:0000313" key="6">
    <source>
        <dbReference type="Proteomes" id="UP001159364"/>
    </source>
</evidence>
<reference evidence="5 6" key="1">
    <citation type="submission" date="2021-09" db="EMBL/GenBank/DDBJ databases">
        <title>Genomic insights and catalytic innovation underlie evolution of tropane alkaloids biosynthesis.</title>
        <authorList>
            <person name="Wang Y.-J."/>
            <person name="Tian T."/>
            <person name="Huang J.-P."/>
            <person name="Huang S.-X."/>
        </authorList>
    </citation>
    <scope>NUCLEOTIDE SEQUENCE [LARGE SCALE GENOMIC DNA]</scope>
    <source>
        <strain evidence="5">KIB-2018</strain>
        <tissue evidence="5">Leaf</tissue>
    </source>
</reference>
<dbReference type="Pfam" id="PF07765">
    <property type="entry name" value="KIP1"/>
    <property type="match status" value="1"/>
</dbReference>
<dbReference type="Proteomes" id="UP001159364">
    <property type="component" value="Linkage Group LG05"/>
</dbReference>
<feature type="region of interest" description="Disordered" evidence="3">
    <location>
        <begin position="144"/>
        <end position="173"/>
    </location>
</feature>
<protein>
    <recommendedName>
        <fullName evidence="4">NAB domain-containing protein</fullName>
    </recommendedName>
</protein>
<dbReference type="EMBL" id="JAIWQS010000005">
    <property type="protein sequence ID" value="KAJ8764844.1"/>
    <property type="molecule type" value="Genomic_DNA"/>
</dbReference>
<feature type="coiled-coil region" evidence="2">
    <location>
        <begin position="381"/>
        <end position="408"/>
    </location>
</feature>
<feature type="region of interest" description="Disordered" evidence="3">
    <location>
        <begin position="83"/>
        <end position="103"/>
    </location>
</feature>
<dbReference type="GO" id="GO:0005200">
    <property type="term" value="F:structural constituent of cytoskeleton"/>
    <property type="evidence" value="ECO:0007669"/>
    <property type="project" value="TreeGrafter"/>
</dbReference>
<feature type="coiled-coil region" evidence="2">
    <location>
        <begin position="594"/>
        <end position="628"/>
    </location>
</feature>
<feature type="coiled-coil region" evidence="2">
    <location>
        <begin position="723"/>
        <end position="750"/>
    </location>
</feature>
<evidence type="ECO:0000256" key="3">
    <source>
        <dbReference type="SAM" id="MobiDB-lite"/>
    </source>
</evidence>
<dbReference type="PANTHER" id="PTHR47357:SF4">
    <property type="entry name" value="MYOSIN HEAVY CHAIN-LIKE PROTEIN"/>
    <property type="match status" value="1"/>
</dbReference>
<gene>
    <name evidence="5" type="ORF">K2173_010309</name>
</gene>
<proteinExistence type="predicted"/>
<feature type="coiled-coil region" evidence="2">
    <location>
        <begin position="195"/>
        <end position="342"/>
    </location>
</feature>
<dbReference type="AlphaFoldDB" id="A0AAV8TF00"/>
<feature type="domain" description="NAB" evidence="4">
    <location>
        <begin position="1"/>
        <end position="80"/>
    </location>
</feature>
<keyword evidence="1 2" id="KW-0175">Coiled coil</keyword>
<dbReference type="Gene3D" id="1.20.5.340">
    <property type="match status" value="1"/>
</dbReference>
<sequence>MEPTDSKTSSQDFENLKANKQEIEHKVAKILKLIKNNGQDKKGKIPEDSYKKAELVQLVEDFHEQYQSLLAQYDHLKREIGKRASGRKAKESPSSSSSSDLDYYSSEDIDNVLSVNEQNDGVSNSKEELEAMNLQAEGIKHKLPTTIHGRPPLHEKQEAMSPRKAQKKKADERKGEHSALVKVHGAVGTQASAQIKELEGKLTVMKIEMESLYSQRKELEAQIEDKATEAKQLREKNEQLNAKLELVSKEKHEAARMLQNLEDKDKNMTSRIESLMEQVSKLQMEVDCLRAQKGKTERGKRIDGSGQVKNLKDRINGMQQELDSLRGKKTDLELQLEMKTKEVGESQILINMLKDEIAEKVAFEQGLLREKEGFLAQVEDLHSAENQKRKLEELLRNKSLETDQLRDENKGLYARMSELEGTIADRCEALATLQKKHRDTQNKASSEIAALKSKVSNLEKEIESLVTERSELEMQYERTKLDSAENQMQVETKITNLNSKIEDQQKVMREQEDTIKKFAEEHRLVKHHSLDSPKSWSPESTQVNRPVDLPRLNHHILQRKVEELAESFQMKMENHIRLLSRRIVVAEKIHYETKDGYKKIKDKLEQENKELQEKSATFEAQVRKVKDVLLQSENNAFTVLDTLQRKLEDYNANILSRISRTSNELQFAKNWITGTRNEIEQLKQNAENLTVELHDKRKKELMLTEKMLKLEAKLRKDGKSTVVSEFERKVKNLEGQLKEKDEILMGLCQEKREAIRQLCMLIDYHCSRYDHLKQAISEMTSRTRRTT</sequence>
<evidence type="ECO:0000256" key="2">
    <source>
        <dbReference type="SAM" id="Coils"/>
    </source>
</evidence>